<name>A0AAW1S4J3_9CHLO</name>
<protein>
    <submittedName>
        <fullName evidence="1">Uncharacterized protein</fullName>
    </submittedName>
</protein>
<gene>
    <name evidence="1" type="ORF">WJX81_003540</name>
</gene>
<keyword evidence="2" id="KW-1185">Reference proteome</keyword>
<evidence type="ECO:0000313" key="1">
    <source>
        <dbReference type="EMBL" id="KAK9840976.1"/>
    </source>
</evidence>
<organism evidence="1 2">
    <name type="scientific">Elliptochloris bilobata</name>
    <dbReference type="NCBI Taxonomy" id="381761"/>
    <lineage>
        <taxon>Eukaryota</taxon>
        <taxon>Viridiplantae</taxon>
        <taxon>Chlorophyta</taxon>
        <taxon>core chlorophytes</taxon>
        <taxon>Trebouxiophyceae</taxon>
        <taxon>Trebouxiophyceae incertae sedis</taxon>
        <taxon>Elliptochloris clade</taxon>
        <taxon>Elliptochloris</taxon>
    </lineage>
</organism>
<dbReference type="AlphaFoldDB" id="A0AAW1S4J3"/>
<dbReference type="Proteomes" id="UP001445335">
    <property type="component" value="Unassembled WGS sequence"/>
</dbReference>
<reference evidence="1 2" key="1">
    <citation type="journal article" date="2024" name="Nat. Commun.">
        <title>Phylogenomics reveals the evolutionary origins of lichenization in chlorophyte algae.</title>
        <authorList>
            <person name="Puginier C."/>
            <person name="Libourel C."/>
            <person name="Otte J."/>
            <person name="Skaloud P."/>
            <person name="Haon M."/>
            <person name="Grisel S."/>
            <person name="Petersen M."/>
            <person name="Berrin J.G."/>
            <person name="Delaux P.M."/>
            <person name="Dal Grande F."/>
            <person name="Keller J."/>
        </authorList>
    </citation>
    <scope>NUCLEOTIDE SEQUENCE [LARGE SCALE GENOMIC DNA]</scope>
    <source>
        <strain evidence="1 2">SAG 245.80</strain>
    </source>
</reference>
<accession>A0AAW1S4J3</accession>
<comment type="caution">
    <text evidence="1">The sequence shown here is derived from an EMBL/GenBank/DDBJ whole genome shotgun (WGS) entry which is preliminary data.</text>
</comment>
<dbReference type="EMBL" id="JALJOU010000011">
    <property type="protein sequence ID" value="KAK9840976.1"/>
    <property type="molecule type" value="Genomic_DNA"/>
</dbReference>
<proteinExistence type="predicted"/>
<evidence type="ECO:0000313" key="2">
    <source>
        <dbReference type="Proteomes" id="UP001445335"/>
    </source>
</evidence>
<sequence>MPDTGGARKGFEDLLEHLQTWGATVLITYRKSVRTPLGEDTSIQLGALSPEAGLDLLTKLAGRAATWGHGEAAELVDICGCNALAIKILAGDQFGQPGPSATVKRVLSELLPLAVVHELPGARYVMHPLVREIAADMLYARGPAERVCAYKAFAAFLMGRVKQLVSMGLTPAAREPAEALIAEELNKFRGLACNVRELIREGVLALDDLLGLCIAAHLLAERARVEDAEAMPREALAFMEVA</sequence>